<feature type="compositionally biased region" description="Acidic residues" evidence="1">
    <location>
        <begin position="1"/>
        <end position="11"/>
    </location>
</feature>
<evidence type="ECO:0000256" key="1">
    <source>
        <dbReference type="SAM" id="MobiDB-lite"/>
    </source>
</evidence>
<feature type="non-terminal residue" evidence="2">
    <location>
        <position position="1"/>
    </location>
</feature>
<protein>
    <submittedName>
        <fullName evidence="2">Uncharacterized protein</fullName>
    </submittedName>
</protein>
<dbReference type="EMBL" id="LAZR01037853">
    <property type="protein sequence ID" value="KKL21102.1"/>
    <property type="molecule type" value="Genomic_DNA"/>
</dbReference>
<dbReference type="AlphaFoldDB" id="A0A0F9C4A7"/>
<gene>
    <name evidence="2" type="ORF">LCGC14_2448790</name>
</gene>
<comment type="caution">
    <text evidence="2">The sequence shown here is derived from an EMBL/GenBank/DDBJ whole genome shotgun (WGS) entry which is preliminary data.</text>
</comment>
<name>A0A0F9C4A7_9ZZZZ</name>
<accession>A0A0F9C4A7</accession>
<proteinExistence type="predicted"/>
<feature type="region of interest" description="Disordered" evidence="1">
    <location>
        <begin position="1"/>
        <end position="24"/>
    </location>
</feature>
<reference evidence="2" key="1">
    <citation type="journal article" date="2015" name="Nature">
        <title>Complex archaea that bridge the gap between prokaryotes and eukaryotes.</title>
        <authorList>
            <person name="Spang A."/>
            <person name="Saw J.H."/>
            <person name="Jorgensen S.L."/>
            <person name="Zaremba-Niedzwiedzka K."/>
            <person name="Martijn J."/>
            <person name="Lind A.E."/>
            <person name="van Eijk R."/>
            <person name="Schleper C."/>
            <person name="Guy L."/>
            <person name="Ettema T.J."/>
        </authorList>
    </citation>
    <scope>NUCLEOTIDE SEQUENCE</scope>
</reference>
<organism evidence="2">
    <name type="scientific">marine sediment metagenome</name>
    <dbReference type="NCBI Taxonomy" id="412755"/>
    <lineage>
        <taxon>unclassified sequences</taxon>
        <taxon>metagenomes</taxon>
        <taxon>ecological metagenomes</taxon>
    </lineage>
</organism>
<sequence>NGDDIYEDNDEFNNATPISAGYLK</sequence>
<evidence type="ECO:0000313" key="2">
    <source>
        <dbReference type="EMBL" id="KKL21102.1"/>
    </source>
</evidence>